<sequence length="91" mass="10108">MNANGYAGIRFLLRLSLEGAQFMKELLVRDTWPVRAQAELELTGIAPRLPVKIAFDPPLLHRLLAELCDESGLVSRSALVQFFSKEPARSG</sequence>
<organism evidence="1 2">
    <name type="scientific">Cohnella faecalis</name>
    <dbReference type="NCBI Taxonomy" id="2315694"/>
    <lineage>
        <taxon>Bacteria</taxon>
        <taxon>Bacillati</taxon>
        <taxon>Bacillota</taxon>
        <taxon>Bacilli</taxon>
        <taxon>Bacillales</taxon>
        <taxon>Paenibacillaceae</taxon>
        <taxon>Cohnella</taxon>
    </lineage>
</organism>
<reference evidence="1 2" key="1">
    <citation type="submission" date="2018-09" db="EMBL/GenBank/DDBJ databases">
        <title>Cohnella cavernae sp. nov., isolated from a karst cave.</title>
        <authorList>
            <person name="Zhu H."/>
        </authorList>
    </citation>
    <scope>NUCLEOTIDE SEQUENCE [LARGE SCALE GENOMIC DNA]</scope>
    <source>
        <strain evidence="1 2">K2E09-144</strain>
    </source>
</reference>
<accession>A0A398CLR4</accession>
<gene>
    <name evidence="1" type="ORF">D3H35_10665</name>
</gene>
<comment type="caution">
    <text evidence="1">The sequence shown here is derived from an EMBL/GenBank/DDBJ whole genome shotgun (WGS) entry which is preliminary data.</text>
</comment>
<evidence type="ECO:0000313" key="2">
    <source>
        <dbReference type="Proteomes" id="UP000266340"/>
    </source>
</evidence>
<dbReference type="Proteomes" id="UP000266340">
    <property type="component" value="Unassembled WGS sequence"/>
</dbReference>
<keyword evidence="2" id="KW-1185">Reference proteome</keyword>
<dbReference type="EMBL" id="QXJM01000035">
    <property type="protein sequence ID" value="RIE03593.1"/>
    <property type="molecule type" value="Genomic_DNA"/>
</dbReference>
<dbReference type="AlphaFoldDB" id="A0A398CLR4"/>
<protein>
    <submittedName>
        <fullName evidence="1">Uncharacterized protein</fullName>
    </submittedName>
</protein>
<evidence type="ECO:0000313" key="1">
    <source>
        <dbReference type="EMBL" id="RIE03593.1"/>
    </source>
</evidence>
<name>A0A398CLR4_9BACL</name>
<proteinExistence type="predicted"/>